<evidence type="ECO:0000313" key="7">
    <source>
        <dbReference type="EMBL" id="GFO43881.1"/>
    </source>
</evidence>
<comment type="subcellular location">
    <subcellularLocation>
        <location evidence="1">Membrane</location>
        <topology evidence="1">Multi-pass membrane protein</topology>
    </subcellularLocation>
</comment>
<dbReference type="GO" id="GO:0016020">
    <property type="term" value="C:membrane"/>
    <property type="evidence" value="ECO:0007669"/>
    <property type="project" value="UniProtKB-SubCell"/>
</dbReference>
<dbReference type="InterPro" id="IPR011547">
    <property type="entry name" value="SLC26A/SulP_dom"/>
</dbReference>
<evidence type="ECO:0000259" key="6">
    <source>
        <dbReference type="Pfam" id="PF00916"/>
    </source>
</evidence>
<keyword evidence="3 5" id="KW-1133">Transmembrane helix</keyword>
<feature type="domain" description="SLC26A/SulP transporter" evidence="6">
    <location>
        <begin position="1"/>
        <end position="214"/>
    </location>
</feature>
<name>A0AAV4DIA7_9GAST</name>
<dbReference type="InterPro" id="IPR018045">
    <property type="entry name" value="S04_transporter_CS"/>
</dbReference>
<protein>
    <submittedName>
        <fullName evidence="7">Sulfate transporter-like</fullName>
    </submittedName>
</protein>
<dbReference type="Pfam" id="PF00916">
    <property type="entry name" value="Sulfate_transp"/>
    <property type="match status" value="1"/>
</dbReference>
<evidence type="ECO:0000256" key="3">
    <source>
        <dbReference type="ARBA" id="ARBA00022989"/>
    </source>
</evidence>
<dbReference type="Proteomes" id="UP000735302">
    <property type="component" value="Unassembled WGS sequence"/>
</dbReference>
<organism evidence="7 8">
    <name type="scientific">Plakobranchus ocellatus</name>
    <dbReference type="NCBI Taxonomy" id="259542"/>
    <lineage>
        <taxon>Eukaryota</taxon>
        <taxon>Metazoa</taxon>
        <taxon>Spiralia</taxon>
        <taxon>Lophotrochozoa</taxon>
        <taxon>Mollusca</taxon>
        <taxon>Gastropoda</taxon>
        <taxon>Heterobranchia</taxon>
        <taxon>Euthyneura</taxon>
        <taxon>Panpulmonata</taxon>
        <taxon>Sacoglossa</taxon>
        <taxon>Placobranchoidea</taxon>
        <taxon>Plakobranchidae</taxon>
        <taxon>Plakobranchus</taxon>
    </lineage>
</organism>
<gene>
    <name evidence="7" type="ORF">PoB_007038600</name>
</gene>
<evidence type="ECO:0000256" key="5">
    <source>
        <dbReference type="SAM" id="Phobius"/>
    </source>
</evidence>
<feature type="transmembrane region" description="Helical" evidence="5">
    <location>
        <begin position="198"/>
        <end position="217"/>
    </location>
</feature>
<dbReference type="AlphaFoldDB" id="A0AAV4DIA7"/>
<comment type="caution">
    <text evidence="7">The sequence shown here is derived from an EMBL/GenBank/DDBJ whole genome shotgun (WGS) entry which is preliminary data.</text>
</comment>
<evidence type="ECO:0000313" key="8">
    <source>
        <dbReference type="Proteomes" id="UP000735302"/>
    </source>
</evidence>
<keyword evidence="8" id="KW-1185">Reference proteome</keyword>
<dbReference type="PANTHER" id="PTHR11814">
    <property type="entry name" value="SULFATE TRANSPORTER"/>
    <property type="match status" value="1"/>
</dbReference>
<keyword evidence="4 5" id="KW-0472">Membrane</keyword>
<evidence type="ECO:0000256" key="4">
    <source>
        <dbReference type="ARBA" id="ARBA00023136"/>
    </source>
</evidence>
<evidence type="ECO:0000256" key="2">
    <source>
        <dbReference type="ARBA" id="ARBA00022692"/>
    </source>
</evidence>
<accession>A0AAV4DIA7</accession>
<dbReference type="GO" id="GO:0008271">
    <property type="term" value="F:secondary active sulfate transmembrane transporter activity"/>
    <property type="evidence" value="ECO:0007669"/>
    <property type="project" value="InterPro"/>
</dbReference>
<feature type="transmembrane region" description="Helical" evidence="5">
    <location>
        <begin position="34"/>
        <end position="50"/>
    </location>
</feature>
<dbReference type="EMBL" id="BLXT01007928">
    <property type="protein sequence ID" value="GFO43881.1"/>
    <property type="molecule type" value="Genomic_DNA"/>
</dbReference>
<feature type="transmembrane region" description="Helical" evidence="5">
    <location>
        <begin position="117"/>
        <end position="137"/>
    </location>
</feature>
<proteinExistence type="predicted"/>
<keyword evidence="2 5" id="KW-0812">Transmembrane</keyword>
<sequence>MAYALLAQLPPVYGLYTSFFPVLVYFFFGTSKHVSVGTFAVVSLMVGAVVDKGHVAWQRHELQTAIHDINLGHNLSHNLDAARPSPPPTSDNGSNQHSVWESIFRSRQLSELEQIKVSYAMAVTFTVGLLQVFLGMMRLGFLTTFLSDPLISGFTTGAAIHVFSSQIKSAFGVKVRRFSGPLKLVFVSSIRYFNNESIFQSSGLLGSIHIFLCFVISKSQIWDKKK</sequence>
<dbReference type="PROSITE" id="PS01130">
    <property type="entry name" value="SLC26A"/>
    <property type="match status" value="1"/>
</dbReference>
<dbReference type="InterPro" id="IPR001902">
    <property type="entry name" value="SLC26A/SulP_fam"/>
</dbReference>
<feature type="transmembrane region" description="Helical" evidence="5">
    <location>
        <begin position="12"/>
        <end position="28"/>
    </location>
</feature>
<reference evidence="7 8" key="1">
    <citation type="journal article" date="2021" name="Elife">
        <title>Chloroplast acquisition without the gene transfer in kleptoplastic sea slugs, Plakobranchus ocellatus.</title>
        <authorList>
            <person name="Maeda T."/>
            <person name="Takahashi S."/>
            <person name="Yoshida T."/>
            <person name="Shimamura S."/>
            <person name="Takaki Y."/>
            <person name="Nagai Y."/>
            <person name="Toyoda A."/>
            <person name="Suzuki Y."/>
            <person name="Arimoto A."/>
            <person name="Ishii H."/>
            <person name="Satoh N."/>
            <person name="Nishiyama T."/>
            <person name="Hasebe M."/>
            <person name="Maruyama T."/>
            <person name="Minagawa J."/>
            <person name="Obokata J."/>
            <person name="Shigenobu S."/>
        </authorList>
    </citation>
    <scope>NUCLEOTIDE SEQUENCE [LARGE SCALE GENOMIC DNA]</scope>
</reference>
<evidence type="ECO:0000256" key="1">
    <source>
        <dbReference type="ARBA" id="ARBA00004141"/>
    </source>
</evidence>